<dbReference type="EMBL" id="JAQAGZ010000014">
    <property type="protein sequence ID" value="MCZ8514984.1"/>
    <property type="molecule type" value="Genomic_DNA"/>
</dbReference>
<evidence type="ECO:0008006" key="3">
    <source>
        <dbReference type="Google" id="ProtNLM"/>
    </source>
</evidence>
<organism evidence="1 2">
    <name type="scientific">Paenibacillus gyeongsangnamensis</name>
    <dbReference type="NCBI Taxonomy" id="3388067"/>
    <lineage>
        <taxon>Bacteria</taxon>
        <taxon>Bacillati</taxon>
        <taxon>Bacillota</taxon>
        <taxon>Bacilli</taxon>
        <taxon>Bacillales</taxon>
        <taxon>Paenibacillaceae</taxon>
        <taxon>Paenibacillus</taxon>
    </lineage>
</organism>
<accession>A0ABT4QDN4</accession>
<comment type="caution">
    <text evidence="1">The sequence shown here is derived from an EMBL/GenBank/DDBJ whole genome shotgun (WGS) entry which is preliminary data.</text>
</comment>
<sequence>MREIRTDADLQNCIYFQQKVEVWVQGAFDEECMIADYDYDVIKIVGGYYYLRQNVKLRVV</sequence>
<name>A0ABT4QDN4_9BACL</name>
<dbReference type="Proteomes" id="UP001527882">
    <property type="component" value="Unassembled WGS sequence"/>
</dbReference>
<dbReference type="RefSeq" id="WP_269883509.1">
    <property type="nucleotide sequence ID" value="NZ_JAQAGZ010000014.1"/>
</dbReference>
<evidence type="ECO:0000313" key="1">
    <source>
        <dbReference type="EMBL" id="MCZ8514984.1"/>
    </source>
</evidence>
<gene>
    <name evidence="1" type="ORF">O9H85_21680</name>
</gene>
<reference evidence="1 2" key="1">
    <citation type="submission" date="2022-12" db="EMBL/GenBank/DDBJ databases">
        <title>Draft genome sequence of Paenibacillus sp. dW9.</title>
        <authorList>
            <person name="Choi E.-W."/>
            <person name="Kim D.-U."/>
        </authorList>
    </citation>
    <scope>NUCLEOTIDE SEQUENCE [LARGE SCALE GENOMIC DNA]</scope>
    <source>
        <strain evidence="2">dW9</strain>
    </source>
</reference>
<proteinExistence type="predicted"/>
<keyword evidence="2" id="KW-1185">Reference proteome</keyword>
<evidence type="ECO:0000313" key="2">
    <source>
        <dbReference type="Proteomes" id="UP001527882"/>
    </source>
</evidence>
<protein>
    <recommendedName>
        <fullName evidence="3">Phage protein</fullName>
    </recommendedName>
</protein>